<dbReference type="Proteomes" id="UP000633601">
    <property type="component" value="Unassembled WGS sequence"/>
</dbReference>
<keyword evidence="3" id="KW-0474">Menaquinone biosynthesis</keyword>
<dbReference type="Pfam" id="PF01040">
    <property type="entry name" value="UbiA"/>
    <property type="match status" value="1"/>
</dbReference>
<evidence type="ECO:0000256" key="5">
    <source>
        <dbReference type="ARBA" id="ARBA00022692"/>
    </source>
</evidence>
<evidence type="ECO:0000256" key="1">
    <source>
        <dbReference type="ARBA" id="ARBA00004141"/>
    </source>
</evidence>
<keyword evidence="7 8" id="KW-0472">Membrane</keyword>
<evidence type="ECO:0000256" key="8">
    <source>
        <dbReference type="SAM" id="Phobius"/>
    </source>
</evidence>
<feature type="transmembrane region" description="Helical" evidence="8">
    <location>
        <begin position="242"/>
        <end position="262"/>
    </location>
</feature>
<protein>
    <submittedName>
        <fullName evidence="9">Prenyltransferase</fullName>
    </submittedName>
</protein>
<dbReference type="PANTHER" id="PTHR13929:SF0">
    <property type="entry name" value="UBIA PRENYLTRANSFERASE DOMAIN-CONTAINING PROTEIN 1"/>
    <property type="match status" value="1"/>
</dbReference>
<evidence type="ECO:0000256" key="6">
    <source>
        <dbReference type="ARBA" id="ARBA00022989"/>
    </source>
</evidence>
<feature type="transmembrane region" description="Helical" evidence="8">
    <location>
        <begin position="302"/>
        <end position="322"/>
    </location>
</feature>
<keyword evidence="5 8" id="KW-0812">Transmembrane</keyword>
<dbReference type="NCBIfam" id="NF009608">
    <property type="entry name" value="PRK13105.1"/>
    <property type="match status" value="1"/>
</dbReference>
<gene>
    <name evidence="9" type="ORF">H9640_16685</name>
</gene>
<comment type="pathway">
    <text evidence="2">Quinol/quinone metabolism; menaquinone biosynthesis.</text>
</comment>
<evidence type="ECO:0000256" key="4">
    <source>
        <dbReference type="ARBA" id="ARBA00022679"/>
    </source>
</evidence>
<dbReference type="PANTHER" id="PTHR13929">
    <property type="entry name" value="1,4-DIHYDROXY-2-NAPHTHOATE OCTAPRENYLTRANSFERASE"/>
    <property type="match status" value="1"/>
</dbReference>
<dbReference type="InterPro" id="IPR044878">
    <property type="entry name" value="UbiA_sf"/>
</dbReference>
<organism evidence="9 10">
    <name type="scientific">Oerskovia gallyi</name>
    <dbReference type="NCBI Taxonomy" id="2762226"/>
    <lineage>
        <taxon>Bacteria</taxon>
        <taxon>Bacillati</taxon>
        <taxon>Actinomycetota</taxon>
        <taxon>Actinomycetes</taxon>
        <taxon>Micrococcales</taxon>
        <taxon>Cellulomonadaceae</taxon>
        <taxon>Oerskovia</taxon>
    </lineage>
</organism>
<evidence type="ECO:0000256" key="2">
    <source>
        <dbReference type="ARBA" id="ARBA00004863"/>
    </source>
</evidence>
<feature type="transmembrane region" description="Helical" evidence="8">
    <location>
        <begin position="268"/>
        <end position="287"/>
    </location>
</feature>
<name>A0ABR8V6H4_9CELL</name>
<keyword evidence="10" id="KW-1185">Reference proteome</keyword>
<dbReference type="EMBL" id="JACSQE010000015">
    <property type="protein sequence ID" value="MBD8000191.1"/>
    <property type="molecule type" value="Genomic_DNA"/>
</dbReference>
<dbReference type="Gene3D" id="1.10.357.140">
    <property type="entry name" value="UbiA prenyltransferase"/>
    <property type="match status" value="1"/>
</dbReference>
<proteinExistence type="predicted"/>
<accession>A0ABR8V6H4</accession>
<dbReference type="InterPro" id="IPR000537">
    <property type="entry name" value="UbiA_prenyltransferase"/>
</dbReference>
<feature type="transmembrane region" description="Helical" evidence="8">
    <location>
        <begin position="172"/>
        <end position="195"/>
    </location>
</feature>
<evidence type="ECO:0000313" key="10">
    <source>
        <dbReference type="Proteomes" id="UP000633601"/>
    </source>
</evidence>
<feature type="transmembrane region" description="Helical" evidence="8">
    <location>
        <begin position="123"/>
        <end position="140"/>
    </location>
</feature>
<keyword evidence="6 8" id="KW-1133">Transmembrane helix</keyword>
<feature type="transmembrane region" description="Helical" evidence="8">
    <location>
        <begin position="146"/>
        <end position="165"/>
    </location>
</feature>
<dbReference type="Gene3D" id="1.20.120.1780">
    <property type="entry name" value="UbiA prenyltransferase"/>
    <property type="match status" value="1"/>
</dbReference>
<keyword evidence="4" id="KW-0808">Transferase</keyword>
<dbReference type="InterPro" id="IPR026046">
    <property type="entry name" value="UBIAD1"/>
</dbReference>
<evidence type="ECO:0000256" key="3">
    <source>
        <dbReference type="ARBA" id="ARBA00022428"/>
    </source>
</evidence>
<reference evidence="9 10" key="1">
    <citation type="submission" date="2020-08" db="EMBL/GenBank/DDBJ databases">
        <title>A Genomic Blueprint of the Chicken Gut Microbiome.</title>
        <authorList>
            <person name="Gilroy R."/>
            <person name="Ravi A."/>
            <person name="Getino M."/>
            <person name="Pursley I."/>
            <person name="Horton D.L."/>
            <person name="Alikhan N.-F."/>
            <person name="Baker D."/>
            <person name="Gharbi K."/>
            <person name="Hall N."/>
            <person name="Watson M."/>
            <person name="Adriaenssens E.M."/>
            <person name="Foster-Nyarko E."/>
            <person name="Jarju S."/>
            <person name="Secka A."/>
            <person name="Antonio M."/>
            <person name="Oren A."/>
            <person name="Chaudhuri R."/>
            <person name="La Ragione R.M."/>
            <person name="Hildebrand F."/>
            <person name="Pallen M.J."/>
        </authorList>
    </citation>
    <scope>NUCLEOTIDE SEQUENCE [LARGE SCALE GENOMIC DNA]</scope>
    <source>
        <strain evidence="9 10">Sa2CUA8</strain>
    </source>
</reference>
<comment type="subcellular location">
    <subcellularLocation>
        <location evidence="1">Membrane</location>
        <topology evidence="1">Multi-pass membrane protein</topology>
    </subcellularLocation>
</comment>
<comment type="caution">
    <text evidence="9">The sequence shown here is derived from an EMBL/GenBank/DDBJ whole genome shotgun (WGS) entry which is preliminary data.</text>
</comment>
<evidence type="ECO:0000256" key="7">
    <source>
        <dbReference type="ARBA" id="ARBA00023136"/>
    </source>
</evidence>
<feature type="transmembrane region" description="Helical" evidence="8">
    <location>
        <begin position="201"/>
        <end position="222"/>
    </location>
</feature>
<dbReference type="CDD" id="cd13966">
    <property type="entry name" value="PT_UbiA_4"/>
    <property type="match status" value="1"/>
</dbReference>
<evidence type="ECO:0000313" key="9">
    <source>
        <dbReference type="EMBL" id="MBD8000191.1"/>
    </source>
</evidence>
<sequence length="323" mass="34503">MDLGRGRSTPSARGRAVVTGVAVEPGAAPGPLVALREIVAASRPFSWINTAYPFAAGYLVATGGRVDATLVVGTLYFLIPYNLLMYGINDVFDYASDLRNPRKGGIEGALADPATARTTHRRILWACVVANAPFLAWLLLQGDVAANLTLAVVVFLVVAYSAPVLRFKERPFLDSFTSAMHFVGPLLYALVLVGTDLGARTVWPVLVAFVLWGAASHAFGAVQDVRADREGGIGSVATVIGAHRTVVVAATAYLVAAGLLALLPWPGWLAAVLPLPYLVNVASFWTVRDDDCERANAGWRRFLWLNLVTGFLVTMLLIAATWG</sequence>